<evidence type="ECO:0000313" key="6">
    <source>
        <dbReference type="Proteomes" id="UP000887577"/>
    </source>
</evidence>
<evidence type="ECO:0000313" key="7">
    <source>
        <dbReference type="WBParaSite" id="PSU_v2.g8825.t1"/>
    </source>
</evidence>
<name>A0A914Z815_9BILA</name>
<dbReference type="Proteomes" id="UP000887577">
    <property type="component" value="Unplaced"/>
</dbReference>
<keyword evidence="3" id="KW-0808">Transferase</keyword>
<feature type="chain" id="PRO_5037884521" evidence="4">
    <location>
        <begin position="23"/>
        <end position="566"/>
    </location>
</feature>
<dbReference type="CDD" id="cd06532">
    <property type="entry name" value="Glyco_transf_25"/>
    <property type="match status" value="1"/>
</dbReference>
<dbReference type="GO" id="GO:0050211">
    <property type="term" value="F:procollagen galactosyltransferase activity"/>
    <property type="evidence" value="ECO:0007669"/>
    <property type="project" value="TreeGrafter"/>
</dbReference>
<proteinExistence type="inferred from homology"/>
<dbReference type="InterPro" id="IPR050757">
    <property type="entry name" value="Collagen_mod_GT25"/>
</dbReference>
<reference evidence="7" key="1">
    <citation type="submission" date="2022-11" db="UniProtKB">
        <authorList>
            <consortium name="WormBaseParasite"/>
        </authorList>
    </citation>
    <scope>IDENTIFICATION</scope>
</reference>
<dbReference type="Pfam" id="PF01755">
    <property type="entry name" value="Glyco_transf_25"/>
    <property type="match status" value="1"/>
</dbReference>
<comment type="similarity">
    <text evidence="1">Belongs to the glycosyltransferase 25 family.</text>
</comment>
<feature type="signal peptide" evidence="4">
    <location>
        <begin position="1"/>
        <end position="22"/>
    </location>
</feature>
<sequence>MVMNFLKYFFILLAVIERKVIANIFANLQPDDGDYRHLYPKVCLSMGIKKHGHILPYSIGMIENLRYPKDRMHISFFILDECDDFNAIKDAKIWSEKMAKIYSSTAVFEDRDNWMEASLQWGRKKTCDYLFIINEDNILMKNVINQLINLTFVAVSPLMNDPFGKHSNVNGLLDTFFVERKKVGSQQVYYFNLPIFINIKSMDSSYLTFDSENVRNFHQTDPTQIFAHSAYSMNIPLFVDNKNFYGYVLDSNFYSPKYHKQLIGYFLANLISEKGAISFPYSNILNPWYPPSSSFGFDMIYVINLKRRPERLQKMDLIMKLLGIKYQVFEAVDGKALTNEDLSDLRFMPEYEDPFAKRPMTLGEVGCFLSHYKIWEDMVKQNYQNVIIFEDDIKFVVNSTNVLNTVMEDLMKTQLEWDIIYLGRKKMTPQGDEFFVQGHRYLSTLAYSYWTLGYALSLNGAKKLIKAKPLENLLALDEFLPIMYDKHPNTQWSKHFNLRDLKGYAIYPVIVTPERYTHDTGYISDTEASTIITIQKSKNQTNFKSIDIADQQSNMHAPTTLAKNEL</sequence>
<keyword evidence="2" id="KW-0328">Glycosyltransferase</keyword>
<evidence type="ECO:0000256" key="4">
    <source>
        <dbReference type="SAM" id="SignalP"/>
    </source>
</evidence>
<organism evidence="6 7">
    <name type="scientific">Panagrolaimus superbus</name>
    <dbReference type="NCBI Taxonomy" id="310955"/>
    <lineage>
        <taxon>Eukaryota</taxon>
        <taxon>Metazoa</taxon>
        <taxon>Ecdysozoa</taxon>
        <taxon>Nematoda</taxon>
        <taxon>Chromadorea</taxon>
        <taxon>Rhabditida</taxon>
        <taxon>Tylenchina</taxon>
        <taxon>Panagrolaimomorpha</taxon>
        <taxon>Panagrolaimoidea</taxon>
        <taxon>Panagrolaimidae</taxon>
        <taxon>Panagrolaimus</taxon>
    </lineage>
</organism>
<keyword evidence="4" id="KW-0732">Signal</keyword>
<dbReference type="InterPro" id="IPR002654">
    <property type="entry name" value="Glyco_trans_25"/>
</dbReference>
<evidence type="ECO:0000256" key="2">
    <source>
        <dbReference type="ARBA" id="ARBA00022676"/>
    </source>
</evidence>
<accession>A0A914Z815</accession>
<dbReference type="AlphaFoldDB" id="A0A914Z815"/>
<evidence type="ECO:0000259" key="5">
    <source>
        <dbReference type="Pfam" id="PF01755"/>
    </source>
</evidence>
<protein>
    <submittedName>
        <fullName evidence="7">Glycosyltransferase 25 family member</fullName>
    </submittedName>
</protein>
<dbReference type="WBParaSite" id="PSU_v2.g8825.t1">
    <property type="protein sequence ID" value="PSU_v2.g8825.t1"/>
    <property type="gene ID" value="PSU_v2.g8825"/>
</dbReference>
<dbReference type="PANTHER" id="PTHR10730:SF53">
    <property type="entry name" value="GLYCOSYLTRANSFERASE 25 FAMILY MEMBER"/>
    <property type="match status" value="1"/>
</dbReference>
<dbReference type="PANTHER" id="PTHR10730">
    <property type="entry name" value="PROCOLLAGEN-LYSINE,2-OXOGLUTARATE 5-DIOXYGENASE/GLYCOSYLTRANSFERASE 25 FAMILY MEMBER"/>
    <property type="match status" value="1"/>
</dbReference>
<feature type="domain" description="Glycosyl transferase family 25" evidence="5">
    <location>
        <begin position="299"/>
        <end position="468"/>
    </location>
</feature>
<evidence type="ECO:0000256" key="3">
    <source>
        <dbReference type="ARBA" id="ARBA00022679"/>
    </source>
</evidence>
<keyword evidence="6" id="KW-1185">Reference proteome</keyword>
<evidence type="ECO:0000256" key="1">
    <source>
        <dbReference type="ARBA" id="ARBA00006721"/>
    </source>
</evidence>